<protein>
    <submittedName>
        <fullName evidence="1">6678_t:CDS:1</fullName>
    </submittedName>
</protein>
<name>A0A9N9EE07_9GLOM</name>
<evidence type="ECO:0000313" key="1">
    <source>
        <dbReference type="EMBL" id="CAG8673526.1"/>
    </source>
</evidence>
<evidence type="ECO:0000313" key="2">
    <source>
        <dbReference type="Proteomes" id="UP000789342"/>
    </source>
</evidence>
<dbReference type="EMBL" id="CAJVPV010012919">
    <property type="protein sequence ID" value="CAG8673526.1"/>
    <property type="molecule type" value="Genomic_DNA"/>
</dbReference>
<gene>
    <name evidence="1" type="ORF">AMORRO_LOCUS10922</name>
</gene>
<keyword evidence="2" id="KW-1185">Reference proteome</keyword>
<dbReference type="AlphaFoldDB" id="A0A9N9EE07"/>
<proteinExistence type="predicted"/>
<feature type="non-terminal residue" evidence="1">
    <location>
        <position position="181"/>
    </location>
</feature>
<dbReference type="OrthoDB" id="5597935at2759"/>
<comment type="caution">
    <text evidence="1">The sequence shown here is derived from an EMBL/GenBank/DDBJ whole genome shotgun (WGS) entry which is preliminary data.</text>
</comment>
<accession>A0A9N9EE07</accession>
<sequence>PILRNWQLADYGEQRALIDPMSSLQAKSWQSFEKFVASSRCVKSDVIEEDELTTISEVHAGARLNGDIQFKNHNLSAGSESPNEIHQYKQRQKSISQVTYEEERKKFALENDFFIIYTTAENCNIELPKRSGIVDGKKKFLGNILDHLQAEHTSPLWQSPCPLSAIKSRISMPLLTGIFTE</sequence>
<reference evidence="1" key="1">
    <citation type="submission" date="2021-06" db="EMBL/GenBank/DDBJ databases">
        <authorList>
            <person name="Kallberg Y."/>
            <person name="Tangrot J."/>
            <person name="Rosling A."/>
        </authorList>
    </citation>
    <scope>NUCLEOTIDE SEQUENCE</scope>
    <source>
        <strain evidence="1">CL551</strain>
    </source>
</reference>
<dbReference type="Proteomes" id="UP000789342">
    <property type="component" value="Unassembled WGS sequence"/>
</dbReference>
<organism evidence="1 2">
    <name type="scientific">Acaulospora morrowiae</name>
    <dbReference type="NCBI Taxonomy" id="94023"/>
    <lineage>
        <taxon>Eukaryota</taxon>
        <taxon>Fungi</taxon>
        <taxon>Fungi incertae sedis</taxon>
        <taxon>Mucoromycota</taxon>
        <taxon>Glomeromycotina</taxon>
        <taxon>Glomeromycetes</taxon>
        <taxon>Diversisporales</taxon>
        <taxon>Acaulosporaceae</taxon>
        <taxon>Acaulospora</taxon>
    </lineage>
</organism>